<comment type="caution">
    <text evidence="2">The sequence shown here is derived from an EMBL/GenBank/DDBJ whole genome shotgun (WGS) entry which is preliminary data.</text>
</comment>
<protein>
    <submittedName>
        <fullName evidence="2">Uncharacterized protein</fullName>
    </submittedName>
</protein>
<feature type="compositionally biased region" description="Low complexity" evidence="1">
    <location>
        <begin position="304"/>
        <end position="328"/>
    </location>
</feature>
<reference evidence="2" key="2">
    <citation type="submission" date="2022-01" db="EMBL/GenBank/DDBJ databases">
        <authorList>
            <person name="Yamashiro T."/>
            <person name="Shiraishi A."/>
            <person name="Satake H."/>
            <person name="Nakayama K."/>
        </authorList>
    </citation>
    <scope>NUCLEOTIDE SEQUENCE</scope>
</reference>
<reference evidence="2" key="1">
    <citation type="journal article" date="2022" name="Int. J. Mol. Sci.">
        <title>Draft Genome of Tanacetum Coccineum: Genomic Comparison of Closely Related Tanacetum-Family Plants.</title>
        <authorList>
            <person name="Yamashiro T."/>
            <person name="Shiraishi A."/>
            <person name="Nakayama K."/>
            <person name="Satake H."/>
        </authorList>
    </citation>
    <scope>NUCLEOTIDE SEQUENCE</scope>
</reference>
<keyword evidence="3" id="KW-1185">Reference proteome</keyword>
<gene>
    <name evidence="2" type="ORF">Tco_0909643</name>
</gene>
<dbReference type="EMBL" id="BQNB010014537">
    <property type="protein sequence ID" value="GJT29368.1"/>
    <property type="molecule type" value="Genomic_DNA"/>
</dbReference>
<accession>A0ABQ5CTW5</accession>
<dbReference type="Proteomes" id="UP001151760">
    <property type="component" value="Unassembled WGS sequence"/>
</dbReference>
<evidence type="ECO:0000313" key="2">
    <source>
        <dbReference type="EMBL" id="GJT29368.1"/>
    </source>
</evidence>
<feature type="compositionally biased region" description="Pro residues" evidence="1">
    <location>
        <begin position="289"/>
        <end position="303"/>
    </location>
</feature>
<proteinExistence type="predicted"/>
<organism evidence="2 3">
    <name type="scientific">Tanacetum coccineum</name>
    <dbReference type="NCBI Taxonomy" id="301880"/>
    <lineage>
        <taxon>Eukaryota</taxon>
        <taxon>Viridiplantae</taxon>
        <taxon>Streptophyta</taxon>
        <taxon>Embryophyta</taxon>
        <taxon>Tracheophyta</taxon>
        <taxon>Spermatophyta</taxon>
        <taxon>Magnoliopsida</taxon>
        <taxon>eudicotyledons</taxon>
        <taxon>Gunneridae</taxon>
        <taxon>Pentapetalae</taxon>
        <taxon>asterids</taxon>
        <taxon>campanulids</taxon>
        <taxon>Asterales</taxon>
        <taxon>Asteraceae</taxon>
        <taxon>Asteroideae</taxon>
        <taxon>Anthemideae</taxon>
        <taxon>Anthemidinae</taxon>
        <taxon>Tanacetum</taxon>
    </lineage>
</organism>
<feature type="region of interest" description="Disordered" evidence="1">
    <location>
        <begin position="234"/>
        <end position="328"/>
    </location>
</feature>
<feature type="compositionally biased region" description="Low complexity" evidence="1">
    <location>
        <begin position="251"/>
        <end position="261"/>
    </location>
</feature>
<name>A0ABQ5CTW5_9ASTR</name>
<evidence type="ECO:0000256" key="1">
    <source>
        <dbReference type="SAM" id="MobiDB-lite"/>
    </source>
</evidence>
<sequence>MNQPRTISEMWVGLLERNLDGMDECIMECVKQMEQPTLSKTRRGLDTTLEVTDTFRVSNNIGGSQPISTMNTVSPICNRSLSTSSLSQTCMENHVTTTSVDQTVFNSRNTVRCFATARSTMVDNVDRIPAFADIIGHQDMGDRTSVPIRRIFDRFRSMRTPRPQPNYVTRVDITCHMVSKQPLTMLNHAYLCMDANNHIGRPQIIYFQRSDGRGRHQHHLPTEYSRDRINSASNELFPSNCHRRKKQHPLSAARSRNASSRVIGAIGPPRPSKDGWHNSSIVRRSGTGKPPPPAGGSPAPPTPLAAMLTTGGLSKGSSRLKGSTTTGGACCC</sequence>
<evidence type="ECO:0000313" key="3">
    <source>
        <dbReference type="Proteomes" id="UP001151760"/>
    </source>
</evidence>